<dbReference type="GO" id="GO:0015074">
    <property type="term" value="P:DNA integration"/>
    <property type="evidence" value="ECO:0007669"/>
    <property type="project" value="UniProtKB-KW"/>
</dbReference>
<keyword evidence="2" id="KW-0229">DNA integration</keyword>
<dbReference type="EMBL" id="UINC01102390">
    <property type="protein sequence ID" value="SVC63977.1"/>
    <property type="molecule type" value="Genomic_DNA"/>
</dbReference>
<dbReference type="Gene3D" id="3.30.160.390">
    <property type="entry name" value="Integrase, DNA-binding domain"/>
    <property type="match status" value="1"/>
</dbReference>
<evidence type="ECO:0000259" key="5">
    <source>
        <dbReference type="PROSITE" id="PS51900"/>
    </source>
</evidence>
<evidence type="ECO:0000313" key="6">
    <source>
        <dbReference type="EMBL" id="SVC63977.1"/>
    </source>
</evidence>
<dbReference type="PROSITE" id="PS51900">
    <property type="entry name" value="CB"/>
    <property type="match status" value="1"/>
</dbReference>
<dbReference type="InterPro" id="IPR050808">
    <property type="entry name" value="Phage_Integrase"/>
</dbReference>
<dbReference type="Pfam" id="PF13356">
    <property type="entry name" value="Arm-DNA-bind_3"/>
    <property type="match status" value="1"/>
</dbReference>
<evidence type="ECO:0000256" key="4">
    <source>
        <dbReference type="SAM" id="MobiDB-lite"/>
    </source>
</evidence>
<organism evidence="6">
    <name type="scientific">marine metagenome</name>
    <dbReference type="NCBI Taxonomy" id="408172"/>
    <lineage>
        <taxon>unclassified sequences</taxon>
        <taxon>metagenomes</taxon>
        <taxon>ecological metagenomes</taxon>
    </lineage>
</organism>
<reference evidence="6" key="1">
    <citation type="submission" date="2018-05" db="EMBL/GenBank/DDBJ databases">
        <authorList>
            <person name="Lanie J.A."/>
            <person name="Ng W.-L."/>
            <person name="Kazmierczak K.M."/>
            <person name="Andrzejewski T.M."/>
            <person name="Davidsen T.M."/>
            <person name="Wayne K.J."/>
            <person name="Tettelin H."/>
            <person name="Glass J.I."/>
            <person name="Rusch D."/>
            <person name="Podicherti R."/>
            <person name="Tsui H.-C.T."/>
            <person name="Winkler M.E."/>
        </authorList>
    </citation>
    <scope>NUCLEOTIDE SEQUENCE</scope>
</reference>
<dbReference type="Pfam" id="PF22022">
    <property type="entry name" value="Phage_int_M"/>
    <property type="match status" value="1"/>
</dbReference>
<feature type="region of interest" description="Disordered" evidence="4">
    <location>
        <begin position="77"/>
        <end position="98"/>
    </location>
</feature>
<dbReference type="InterPro" id="IPR038488">
    <property type="entry name" value="Integrase_DNA-bd_sf"/>
</dbReference>
<name>A0A382NU96_9ZZZZ</name>
<dbReference type="InterPro" id="IPR025166">
    <property type="entry name" value="Integrase_DNA_bind_dom"/>
</dbReference>
<dbReference type="InterPro" id="IPR044068">
    <property type="entry name" value="CB"/>
</dbReference>
<comment type="similarity">
    <text evidence="1">Belongs to the 'phage' integrase family.</text>
</comment>
<protein>
    <recommendedName>
        <fullName evidence="5">Core-binding (CB) domain-containing protein</fullName>
    </recommendedName>
</protein>
<dbReference type="GO" id="GO:0003677">
    <property type="term" value="F:DNA binding"/>
    <property type="evidence" value="ECO:0007669"/>
    <property type="project" value="UniProtKB-KW"/>
</dbReference>
<keyword evidence="3" id="KW-0238">DNA-binding</keyword>
<gene>
    <name evidence="6" type="ORF">METZ01_LOCUS316831</name>
</gene>
<dbReference type="AlphaFoldDB" id="A0A382NU96"/>
<dbReference type="InterPro" id="IPR011010">
    <property type="entry name" value="DNA_brk_join_enz"/>
</dbReference>
<feature type="non-terminal residue" evidence="6">
    <location>
        <position position="252"/>
    </location>
</feature>
<dbReference type="InterPro" id="IPR053876">
    <property type="entry name" value="Phage_int_M"/>
</dbReference>
<evidence type="ECO:0000256" key="2">
    <source>
        <dbReference type="ARBA" id="ARBA00022908"/>
    </source>
</evidence>
<evidence type="ECO:0000256" key="1">
    <source>
        <dbReference type="ARBA" id="ARBA00008857"/>
    </source>
</evidence>
<dbReference type="PANTHER" id="PTHR30629">
    <property type="entry name" value="PROPHAGE INTEGRASE"/>
    <property type="match status" value="1"/>
</dbReference>
<dbReference type="PANTHER" id="PTHR30629:SF2">
    <property type="entry name" value="PROPHAGE INTEGRASE INTS-RELATED"/>
    <property type="match status" value="1"/>
</dbReference>
<sequence length="252" mass="29022">MKFTDRQIKSLKPKKTRYEVWEDNGKGFGVRVAPTGRKSFIFLYRFQGTSRRMTFGNYPETSLADAHAAHAKSRQLLEQGNDPATVEQDAKEESRRSPSIKRLAAEYIGKYAKPRKRSWKEDERKLNKDVVPRWGKRKAQDITRRDIILLLDEIVDRGALIQANRTLATIRKMYSFAMGRGILESSPCVAIPAPSKENRRDRVLNETEIKTFWNKLSTAKMEKYTALALKLQLITAQRKGEVAGAEWKDFDL</sequence>
<dbReference type="SUPFAM" id="SSF56349">
    <property type="entry name" value="DNA breaking-rejoining enzymes"/>
    <property type="match status" value="1"/>
</dbReference>
<dbReference type="InterPro" id="IPR010998">
    <property type="entry name" value="Integrase_recombinase_N"/>
</dbReference>
<proteinExistence type="inferred from homology"/>
<dbReference type="Gene3D" id="1.10.150.130">
    <property type="match status" value="1"/>
</dbReference>
<feature type="domain" description="Core-binding (CB)" evidence="5">
    <location>
        <begin position="98"/>
        <end position="178"/>
    </location>
</feature>
<evidence type="ECO:0000256" key="3">
    <source>
        <dbReference type="ARBA" id="ARBA00023125"/>
    </source>
</evidence>
<accession>A0A382NU96</accession>